<comment type="caution">
    <text evidence="7">The sequence shown here is derived from an EMBL/GenBank/DDBJ whole genome shotgun (WGS) entry which is preliminary data.</text>
</comment>
<evidence type="ECO:0000313" key="8">
    <source>
        <dbReference type="EMBL" id="KAL3857610.1"/>
    </source>
</evidence>
<evidence type="ECO:0000256" key="5">
    <source>
        <dbReference type="SAM" id="SignalP"/>
    </source>
</evidence>
<keyword evidence="5" id="KW-0732">Signal</keyword>
<evidence type="ECO:0000256" key="3">
    <source>
        <dbReference type="PROSITE-ProRule" id="PRU00124"/>
    </source>
</evidence>
<feature type="chain" id="PRO_5044725099" description="CUB domain-containing protein" evidence="5">
    <location>
        <begin position="27"/>
        <end position="290"/>
    </location>
</feature>
<dbReference type="CDD" id="cd00112">
    <property type="entry name" value="LDLa"/>
    <property type="match status" value="1"/>
</dbReference>
<dbReference type="PROSITE" id="PS01180">
    <property type="entry name" value="CUB"/>
    <property type="match status" value="1"/>
</dbReference>
<dbReference type="PANTHER" id="PTHR24652">
    <property type="entry name" value="LOW-DENSITY LIPOPROTEIN RECEPTOR CLASS A DOMAIN-CONTAINING PROTEIN 2"/>
    <property type="match status" value="1"/>
</dbReference>
<name>A0ABD3V7J4_SINWO</name>
<evidence type="ECO:0000256" key="4">
    <source>
        <dbReference type="SAM" id="Phobius"/>
    </source>
</evidence>
<feature type="domain" description="CUB" evidence="6">
    <location>
        <begin position="36"/>
        <end position="144"/>
    </location>
</feature>
<dbReference type="InterPro" id="IPR000859">
    <property type="entry name" value="CUB_dom"/>
</dbReference>
<protein>
    <recommendedName>
        <fullName evidence="6">CUB domain-containing protein</fullName>
    </recommendedName>
</protein>
<feature type="disulfide bond" evidence="3">
    <location>
        <begin position="149"/>
        <end position="161"/>
    </location>
</feature>
<proteinExistence type="predicted"/>
<keyword evidence="4" id="KW-1133">Transmembrane helix</keyword>
<organism evidence="7 9">
    <name type="scientific">Sinanodonta woodiana</name>
    <name type="common">Chinese pond mussel</name>
    <name type="synonym">Anodonta woodiana</name>
    <dbReference type="NCBI Taxonomy" id="1069815"/>
    <lineage>
        <taxon>Eukaryota</taxon>
        <taxon>Metazoa</taxon>
        <taxon>Spiralia</taxon>
        <taxon>Lophotrochozoa</taxon>
        <taxon>Mollusca</taxon>
        <taxon>Bivalvia</taxon>
        <taxon>Autobranchia</taxon>
        <taxon>Heteroconchia</taxon>
        <taxon>Palaeoheterodonta</taxon>
        <taxon>Unionida</taxon>
        <taxon>Unionoidea</taxon>
        <taxon>Unionidae</taxon>
        <taxon>Unioninae</taxon>
        <taxon>Sinanodonta</taxon>
    </lineage>
</organism>
<dbReference type="InterPro" id="IPR002172">
    <property type="entry name" value="LDrepeatLR_classA_rpt"/>
</dbReference>
<feature type="disulfide bond" evidence="3">
    <location>
        <begin position="156"/>
        <end position="174"/>
    </location>
</feature>
<feature type="signal peptide" evidence="5">
    <location>
        <begin position="1"/>
        <end position="26"/>
    </location>
</feature>
<reference evidence="7 9" key="1">
    <citation type="submission" date="2024-11" db="EMBL/GenBank/DDBJ databases">
        <title>Chromosome-level genome assembly of the freshwater bivalve Anodonta woodiana.</title>
        <authorList>
            <person name="Chen X."/>
        </authorList>
    </citation>
    <scope>NUCLEOTIDE SEQUENCE [LARGE SCALE GENOMIC DNA]</scope>
    <source>
        <strain evidence="7">MN2024</strain>
        <tissue evidence="7">Gills</tissue>
    </source>
</reference>
<keyword evidence="4" id="KW-0472">Membrane</keyword>
<dbReference type="PROSITE" id="PS50068">
    <property type="entry name" value="LDLRA_2"/>
    <property type="match status" value="1"/>
</dbReference>
<evidence type="ECO:0000313" key="9">
    <source>
        <dbReference type="Proteomes" id="UP001634394"/>
    </source>
</evidence>
<accession>A0ABD3V7J4</accession>
<dbReference type="SUPFAM" id="SSF57424">
    <property type="entry name" value="LDL receptor-like module"/>
    <property type="match status" value="1"/>
</dbReference>
<feature type="transmembrane region" description="Helical" evidence="4">
    <location>
        <begin position="182"/>
        <end position="209"/>
    </location>
</feature>
<keyword evidence="1 3" id="KW-1015">Disulfide bond</keyword>
<dbReference type="SUPFAM" id="SSF49854">
    <property type="entry name" value="Spermadhesin, CUB domain"/>
    <property type="match status" value="1"/>
</dbReference>
<feature type="disulfide bond" evidence="2">
    <location>
        <begin position="36"/>
        <end position="63"/>
    </location>
</feature>
<dbReference type="Gene3D" id="2.60.120.290">
    <property type="entry name" value="Spermadhesin, CUB domain"/>
    <property type="match status" value="1"/>
</dbReference>
<dbReference type="AlphaFoldDB" id="A0ABD3V7J4"/>
<sequence>MATFHIGTVLQWLFLLTVLNWRDVHAINTYYMDDNCNETIALSDEAMKLILTSEYRYPSKWDCKMTIKARTSDTLMYFFKHFDVSYGCKDWLEVYDDAYGSSRIFCGWQETGRVYVSSLNSLKLRFHSNGYKQDDGYTMIITPFHLGDCDADEYKCHNSRCIDESNFCNGYNPCGDYSDCALGGGAIAGIVIATVAVVTAIIVTVICCVRKRRLAIKRQNVQVPVPTSYPTGQNVIQTHAAYSGVYMSFPGAEVDNPGYSNQIYSEAMSTHPPTMLPSNPPVYYEHTFSK</sequence>
<evidence type="ECO:0000256" key="1">
    <source>
        <dbReference type="ARBA" id="ARBA00023157"/>
    </source>
</evidence>
<comment type="caution">
    <text evidence="3">Lacks conserved residue(s) required for the propagation of feature annotation.</text>
</comment>
<evidence type="ECO:0000313" key="7">
    <source>
        <dbReference type="EMBL" id="KAL3857569.1"/>
    </source>
</evidence>
<gene>
    <name evidence="7" type="ORF">ACJMK2_012220</name>
    <name evidence="8" type="ORF">ACJMK2_012259</name>
</gene>
<dbReference type="Pfam" id="PF00431">
    <property type="entry name" value="CUB"/>
    <property type="match status" value="1"/>
</dbReference>
<keyword evidence="4" id="KW-0812">Transmembrane</keyword>
<dbReference type="Gene3D" id="4.10.400.10">
    <property type="entry name" value="Low-density Lipoprotein Receptor"/>
    <property type="match status" value="1"/>
</dbReference>
<dbReference type="CDD" id="cd00041">
    <property type="entry name" value="CUB"/>
    <property type="match status" value="1"/>
</dbReference>
<dbReference type="InterPro" id="IPR035914">
    <property type="entry name" value="Sperma_CUB_dom_sf"/>
</dbReference>
<dbReference type="InterPro" id="IPR042333">
    <property type="entry name" value="LRAD2/Mig-13-like"/>
</dbReference>
<dbReference type="Proteomes" id="UP001634394">
    <property type="component" value="Unassembled WGS sequence"/>
</dbReference>
<dbReference type="EMBL" id="JBJQND010000013">
    <property type="protein sequence ID" value="KAL3857569.1"/>
    <property type="molecule type" value="Genomic_DNA"/>
</dbReference>
<evidence type="ECO:0000259" key="6">
    <source>
        <dbReference type="PROSITE" id="PS01180"/>
    </source>
</evidence>
<dbReference type="InterPro" id="IPR036055">
    <property type="entry name" value="LDL_receptor-like_sf"/>
</dbReference>
<dbReference type="EMBL" id="JBJQND010000013">
    <property type="protein sequence ID" value="KAL3857610.1"/>
    <property type="molecule type" value="Genomic_DNA"/>
</dbReference>
<evidence type="ECO:0000256" key="2">
    <source>
        <dbReference type="PROSITE-ProRule" id="PRU00059"/>
    </source>
</evidence>
<keyword evidence="9" id="KW-1185">Reference proteome</keyword>